<proteinExistence type="predicted"/>
<keyword evidence="2" id="KW-1185">Reference proteome</keyword>
<dbReference type="AlphaFoldDB" id="A0A1V4JZJ9"/>
<gene>
    <name evidence="1" type="ORF">AV530_019784</name>
</gene>
<evidence type="ECO:0000313" key="1">
    <source>
        <dbReference type="EMBL" id="OPJ77533.1"/>
    </source>
</evidence>
<accession>A0A1V4JZJ9</accession>
<reference evidence="1 2" key="1">
    <citation type="submission" date="2016-02" db="EMBL/GenBank/DDBJ databases">
        <title>Band-tailed pigeon sequencing and assembly.</title>
        <authorList>
            <person name="Soares A.E."/>
            <person name="Novak B.J."/>
            <person name="Rice E.S."/>
            <person name="O'Connell B."/>
            <person name="Chang D."/>
            <person name="Weber S."/>
            <person name="Shapiro B."/>
        </authorList>
    </citation>
    <scope>NUCLEOTIDE SEQUENCE [LARGE SCALE GENOMIC DNA]</scope>
    <source>
        <strain evidence="1">BTP2013</strain>
        <tissue evidence="1">Blood</tissue>
    </source>
</reference>
<sequence>MAGCEVGLNLSSCSPITPALNKTNLKEASSSLETPKDETEFHFDIDVKLFPNTQLLFQPTNNDLLLVPRYPVV</sequence>
<evidence type="ECO:0000313" key="2">
    <source>
        <dbReference type="Proteomes" id="UP000190648"/>
    </source>
</evidence>
<name>A0A1V4JZJ9_PATFA</name>
<dbReference type="EMBL" id="LSYS01005418">
    <property type="protein sequence ID" value="OPJ77533.1"/>
    <property type="molecule type" value="Genomic_DNA"/>
</dbReference>
<organism evidence="1 2">
    <name type="scientific">Patagioenas fasciata monilis</name>
    <dbReference type="NCBI Taxonomy" id="372326"/>
    <lineage>
        <taxon>Eukaryota</taxon>
        <taxon>Metazoa</taxon>
        <taxon>Chordata</taxon>
        <taxon>Craniata</taxon>
        <taxon>Vertebrata</taxon>
        <taxon>Euteleostomi</taxon>
        <taxon>Archelosauria</taxon>
        <taxon>Archosauria</taxon>
        <taxon>Dinosauria</taxon>
        <taxon>Saurischia</taxon>
        <taxon>Theropoda</taxon>
        <taxon>Coelurosauria</taxon>
        <taxon>Aves</taxon>
        <taxon>Neognathae</taxon>
        <taxon>Neoaves</taxon>
        <taxon>Columbimorphae</taxon>
        <taxon>Columbiformes</taxon>
        <taxon>Columbidae</taxon>
        <taxon>Patagioenas</taxon>
    </lineage>
</organism>
<protein>
    <submittedName>
        <fullName evidence="1">Uncharacterized protein</fullName>
    </submittedName>
</protein>
<dbReference type="Proteomes" id="UP000190648">
    <property type="component" value="Unassembled WGS sequence"/>
</dbReference>
<comment type="caution">
    <text evidence="1">The sequence shown here is derived from an EMBL/GenBank/DDBJ whole genome shotgun (WGS) entry which is preliminary data.</text>
</comment>